<keyword evidence="1" id="KW-0175">Coiled coil</keyword>
<comment type="caution">
    <text evidence="2">The sequence shown here is derived from an EMBL/GenBank/DDBJ whole genome shotgun (WGS) entry which is preliminary data.</text>
</comment>
<dbReference type="STRING" id="1642818.AWE51_07535"/>
<dbReference type="OrthoDB" id="9808753at2"/>
<feature type="coiled-coil region" evidence="1">
    <location>
        <begin position="325"/>
        <end position="376"/>
    </location>
</feature>
<reference evidence="2 3" key="1">
    <citation type="submission" date="2016-01" db="EMBL/GenBank/DDBJ databases">
        <title>The draft genome sequence of Aquimarina sp. RZW4-3-2.</title>
        <authorList>
            <person name="Wang Y."/>
        </authorList>
    </citation>
    <scope>NUCLEOTIDE SEQUENCE [LARGE SCALE GENOMIC DNA]</scope>
    <source>
        <strain evidence="2 3">RZW4-3-2</strain>
    </source>
</reference>
<evidence type="ECO:0000313" key="3">
    <source>
        <dbReference type="Proteomes" id="UP000076715"/>
    </source>
</evidence>
<dbReference type="Proteomes" id="UP000076715">
    <property type="component" value="Unassembled WGS sequence"/>
</dbReference>
<accession>A0A162CQU7</accession>
<dbReference type="EMBL" id="LQRT01000013">
    <property type="protein sequence ID" value="KZS40794.1"/>
    <property type="molecule type" value="Genomic_DNA"/>
</dbReference>
<evidence type="ECO:0000256" key="1">
    <source>
        <dbReference type="SAM" id="Coils"/>
    </source>
</evidence>
<sequence length="377" mass="41686">MRNIILSVILLVLTFEISAQNVDLNNSTDYIRVQKVGESGFSRAFGLNGSNQLYIGSVEKTIGNIHFFNKGTNHLMTIRPNGYVGIGTVNPSYRLDVYGTSEGIKLGDSEGTLLFRNNTGGANEIRSYGLNLKIETRDTQDIFFNSNNGTSRLMTIKGDGSGVGIGTITPDFALDVYGTSEGIKLGGTEGTLLFRNNTGGANEIRSYNLNLEIETRDSQDISFNSNNGNLKLVTIKGDGSGVGIGTTNPGAWKLAVNGKIRAKEIKVETGWSDFVFYDDYKLPTLKEVEDHIKIKGHLQDIPSAKEVKEKGIFLGEMDAKLLQKIEELTLYTINQEKRINELEAENENVGKENEELKILANKFLELQERLEKLESRK</sequence>
<name>A0A162CQU7_9FLAO</name>
<evidence type="ECO:0000313" key="2">
    <source>
        <dbReference type="EMBL" id="KZS40794.1"/>
    </source>
</evidence>
<gene>
    <name evidence="2" type="ORF">AWE51_07535</name>
</gene>
<protein>
    <recommendedName>
        <fullName evidence="4">BZIP transcription factor</fullName>
    </recommendedName>
</protein>
<dbReference type="AlphaFoldDB" id="A0A162CQU7"/>
<keyword evidence="3" id="KW-1185">Reference proteome</keyword>
<proteinExistence type="predicted"/>
<organism evidence="2 3">
    <name type="scientific">Aquimarina aggregata</name>
    <dbReference type="NCBI Taxonomy" id="1642818"/>
    <lineage>
        <taxon>Bacteria</taxon>
        <taxon>Pseudomonadati</taxon>
        <taxon>Bacteroidota</taxon>
        <taxon>Flavobacteriia</taxon>
        <taxon>Flavobacteriales</taxon>
        <taxon>Flavobacteriaceae</taxon>
        <taxon>Aquimarina</taxon>
    </lineage>
</organism>
<evidence type="ECO:0008006" key="4">
    <source>
        <dbReference type="Google" id="ProtNLM"/>
    </source>
</evidence>
<dbReference type="RefSeq" id="WP_066314559.1">
    <property type="nucleotide sequence ID" value="NZ_LQRT01000013.1"/>
</dbReference>